<dbReference type="SUPFAM" id="SSF54862">
    <property type="entry name" value="4Fe-4S ferredoxins"/>
    <property type="match status" value="1"/>
</dbReference>
<organism evidence="6 7">
    <name type="scientific">Candidatus Magnetoglobus multicellularis str. Araruama</name>
    <dbReference type="NCBI Taxonomy" id="890399"/>
    <lineage>
        <taxon>Bacteria</taxon>
        <taxon>Pseudomonadati</taxon>
        <taxon>Thermodesulfobacteriota</taxon>
        <taxon>Desulfobacteria</taxon>
        <taxon>Desulfobacterales</taxon>
        <taxon>Desulfobacteraceae</taxon>
        <taxon>Candidatus Magnetoglobus</taxon>
    </lineage>
</organism>
<dbReference type="InterPro" id="IPR017896">
    <property type="entry name" value="4Fe4S_Fe-S-bd"/>
</dbReference>
<accession>A0A1V1PGX5</accession>
<proteinExistence type="predicted"/>
<dbReference type="EMBL" id="ATBP01000024">
    <property type="protein sequence ID" value="ETR74056.1"/>
    <property type="molecule type" value="Genomic_DNA"/>
</dbReference>
<dbReference type="Gene3D" id="3.30.70.20">
    <property type="match status" value="2"/>
</dbReference>
<dbReference type="GO" id="GO:0051539">
    <property type="term" value="F:4 iron, 4 sulfur cluster binding"/>
    <property type="evidence" value="ECO:0007669"/>
    <property type="project" value="UniProtKB-KW"/>
</dbReference>
<dbReference type="CDD" id="cd16374">
    <property type="entry name" value="DMSOR_beta_like"/>
    <property type="match status" value="1"/>
</dbReference>
<dbReference type="InterPro" id="IPR050954">
    <property type="entry name" value="ET_IronSulfur_Cluster-Binding"/>
</dbReference>
<dbReference type="PROSITE" id="PS51379">
    <property type="entry name" value="4FE4S_FER_2"/>
    <property type="match status" value="2"/>
</dbReference>
<feature type="domain" description="4Fe-4S ferredoxin-type" evidence="5">
    <location>
        <begin position="2"/>
        <end position="31"/>
    </location>
</feature>
<gene>
    <name evidence="6" type="ORF">OMM_00490</name>
</gene>
<name>A0A1V1PGX5_9BACT</name>
<dbReference type="PANTHER" id="PTHR43177">
    <property type="entry name" value="PROTEIN NRFC"/>
    <property type="match status" value="1"/>
</dbReference>
<dbReference type="GO" id="GO:0046872">
    <property type="term" value="F:metal ion binding"/>
    <property type="evidence" value="ECO:0007669"/>
    <property type="project" value="UniProtKB-KW"/>
</dbReference>
<reference evidence="7" key="1">
    <citation type="submission" date="2012-11" db="EMBL/GenBank/DDBJ databases">
        <authorList>
            <person name="Lucero-Rivera Y.E."/>
            <person name="Tovar-Ramirez D."/>
        </authorList>
    </citation>
    <scope>NUCLEOTIDE SEQUENCE [LARGE SCALE GENOMIC DNA]</scope>
    <source>
        <strain evidence="7">Araruama</strain>
    </source>
</reference>
<keyword evidence="3" id="KW-0408">Iron</keyword>
<evidence type="ECO:0000259" key="5">
    <source>
        <dbReference type="PROSITE" id="PS51379"/>
    </source>
</evidence>
<evidence type="ECO:0000256" key="3">
    <source>
        <dbReference type="ARBA" id="ARBA00023004"/>
    </source>
</evidence>
<dbReference type="PANTHER" id="PTHR43177:SF3">
    <property type="entry name" value="PROTEIN NRFC HOMOLOG"/>
    <property type="match status" value="1"/>
</dbReference>
<evidence type="ECO:0000256" key="1">
    <source>
        <dbReference type="ARBA" id="ARBA00022485"/>
    </source>
</evidence>
<comment type="caution">
    <text evidence="6">The sequence shown here is derived from an EMBL/GenBank/DDBJ whole genome shotgun (WGS) entry which is preliminary data.</text>
</comment>
<dbReference type="Proteomes" id="UP000189670">
    <property type="component" value="Unassembled WGS sequence"/>
</dbReference>
<dbReference type="AlphaFoldDB" id="A0A1V1PGX5"/>
<keyword evidence="4" id="KW-0411">Iron-sulfur</keyword>
<evidence type="ECO:0000256" key="4">
    <source>
        <dbReference type="ARBA" id="ARBA00023014"/>
    </source>
</evidence>
<sequence length="200" mass="21873">MKTLIVNPQKCLGCMQCMFACATAHSQSKMPFQASLEKPLPRSRIHIGAGQMNEGFPNRCRHCDPAPCLLACLTGAIYRDHDTGSVLIDPEKCINCASCAMACPFGAIRFFAYHSAFGNKTIAMKCDNCMDRRAQNKIPACAQACKTGALTFETLESASKRKTNAIARTISPQGQELSDCQLSDEMNLYNAYKQQLSALC</sequence>
<dbReference type="InterPro" id="IPR017900">
    <property type="entry name" value="4Fe4S_Fe_S_CS"/>
</dbReference>
<evidence type="ECO:0000256" key="2">
    <source>
        <dbReference type="ARBA" id="ARBA00022723"/>
    </source>
</evidence>
<evidence type="ECO:0000313" key="7">
    <source>
        <dbReference type="Proteomes" id="UP000189670"/>
    </source>
</evidence>
<keyword evidence="1" id="KW-0004">4Fe-4S</keyword>
<evidence type="ECO:0000313" key="6">
    <source>
        <dbReference type="EMBL" id="ETR74056.1"/>
    </source>
</evidence>
<protein>
    <submittedName>
        <fullName evidence="6">4Fe-4S ferredoxin, iron-sulpur binding protein</fullName>
    </submittedName>
</protein>
<keyword evidence="2" id="KW-0479">Metal-binding</keyword>
<feature type="domain" description="4Fe-4S ferredoxin-type" evidence="5">
    <location>
        <begin position="84"/>
        <end position="113"/>
    </location>
</feature>
<dbReference type="PROSITE" id="PS00198">
    <property type="entry name" value="4FE4S_FER_1"/>
    <property type="match status" value="1"/>
</dbReference>
<dbReference type="Pfam" id="PF13247">
    <property type="entry name" value="Fer4_11"/>
    <property type="match status" value="1"/>
</dbReference>